<evidence type="ECO:0000313" key="2">
    <source>
        <dbReference type="EMBL" id="JAH10464.1"/>
    </source>
</evidence>
<proteinExistence type="predicted"/>
<feature type="region of interest" description="Disordered" evidence="1">
    <location>
        <begin position="1"/>
        <end position="20"/>
    </location>
</feature>
<dbReference type="AlphaFoldDB" id="A0A0E9Q141"/>
<organism evidence="2">
    <name type="scientific">Anguilla anguilla</name>
    <name type="common">European freshwater eel</name>
    <name type="synonym">Muraena anguilla</name>
    <dbReference type="NCBI Taxonomy" id="7936"/>
    <lineage>
        <taxon>Eukaryota</taxon>
        <taxon>Metazoa</taxon>
        <taxon>Chordata</taxon>
        <taxon>Craniata</taxon>
        <taxon>Vertebrata</taxon>
        <taxon>Euteleostomi</taxon>
        <taxon>Actinopterygii</taxon>
        <taxon>Neopterygii</taxon>
        <taxon>Teleostei</taxon>
        <taxon>Anguilliformes</taxon>
        <taxon>Anguillidae</taxon>
        <taxon>Anguilla</taxon>
    </lineage>
</organism>
<protein>
    <submittedName>
        <fullName evidence="2">Uncharacterized protein</fullName>
    </submittedName>
</protein>
<sequence length="35" mass="3962">MDIQPNNNKPNPSDRSSTLTVTLQCNQNINQFNKS</sequence>
<dbReference type="EMBL" id="GBXM01098113">
    <property type="protein sequence ID" value="JAH10464.1"/>
    <property type="molecule type" value="Transcribed_RNA"/>
</dbReference>
<reference evidence="2" key="1">
    <citation type="submission" date="2014-11" db="EMBL/GenBank/DDBJ databases">
        <authorList>
            <person name="Amaro Gonzalez C."/>
        </authorList>
    </citation>
    <scope>NUCLEOTIDE SEQUENCE</scope>
</reference>
<evidence type="ECO:0000256" key="1">
    <source>
        <dbReference type="SAM" id="MobiDB-lite"/>
    </source>
</evidence>
<name>A0A0E9Q141_ANGAN</name>
<reference evidence="2" key="2">
    <citation type="journal article" date="2015" name="Fish Shellfish Immunol.">
        <title>Early steps in the European eel (Anguilla anguilla)-Vibrio vulnificus interaction in the gills: Role of the RtxA13 toxin.</title>
        <authorList>
            <person name="Callol A."/>
            <person name="Pajuelo D."/>
            <person name="Ebbesson L."/>
            <person name="Teles M."/>
            <person name="MacKenzie S."/>
            <person name="Amaro C."/>
        </authorList>
    </citation>
    <scope>NUCLEOTIDE SEQUENCE</scope>
</reference>
<accession>A0A0E9Q141</accession>